<dbReference type="AlphaFoldDB" id="A0A8S1YRF9"/>
<dbReference type="PANTHER" id="PTHR33706">
    <property type="entry name" value="MORN VARIANT REPEAT PROTEIN"/>
    <property type="match status" value="1"/>
</dbReference>
<gene>
    <name evidence="1" type="ORF">POCTA_138.1.T1740011</name>
</gene>
<accession>A0A8S1YRF9</accession>
<proteinExistence type="predicted"/>
<name>A0A8S1YRF9_PAROT</name>
<protein>
    <submittedName>
        <fullName evidence="1">Uncharacterized protein</fullName>
    </submittedName>
</protein>
<dbReference type="EMBL" id="CAJJDP010000178">
    <property type="protein sequence ID" value="CAD8214334.1"/>
    <property type="molecule type" value="Genomic_DNA"/>
</dbReference>
<dbReference type="PANTHER" id="PTHR33706:SF1">
    <property type="entry name" value="TPR REPEAT PROTEIN"/>
    <property type="match status" value="1"/>
</dbReference>
<evidence type="ECO:0000313" key="2">
    <source>
        <dbReference type="Proteomes" id="UP000683925"/>
    </source>
</evidence>
<evidence type="ECO:0000313" key="1">
    <source>
        <dbReference type="EMBL" id="CAD8214334.1"/>
    </source>
</evidence>
<dbReference type="Proteomes" id="UP000683925">
    <property type="component" value="Unassembled WGS sequence"/>
</dbReference>
<comment type="caution">
    <text evidence="1">The sequence shown here is derived from an EMBL/GenBank/DDBJ whole genome shotgun (WGS) entry which is preliminary data.</text>
</comment>
<organism evidence="1 2">
    <name type="scientific">Paramecium octaurelia</name>
    <dbReference type="NCBI Taxonomy" id="43137"/>
    <lineage>
        <taxon>Eukaryota</taxon>
        <taxon>Sar</taxon>
        <taxon>Alveolata</taxon>
        <taxon>Ciliophora</taxon>
        <taxon>Intramacronucleata</taxon>
        <taxon>Oligohymenophorea</taxon>
        <taxon>Peniculida</taxon>
        <taxon>Parameciidae</taxon>
        <taxon>Paramecium</taxon>
    </lineage>
</organism>
<reference evidence="1" key="1">
    <citation type="submission" date="2021-01" db="EMBL/GenBank/DDBJ databases">
        <authorList>
            <consortium name="Genoscope - CEA"/>
            <person name="William W."/>
        </authorList>
    </citation>
    <scope>NUCLEOTIDE SEQUENCE</scope>
</reference>
<keyword evidence="2" id="KW-1185">Reference proteome</keyword>
<sequence length="262" mass="31471">MFELHDTFLQSLKFRQCPLINVRYYKKEVKVGKWDIINKQQNTMYYRIYTKAEEGGILMMVGQKVGEWTEITHYDPVFFLLLRNIQRWKKSWSLDNLCYETIGGEEYDEDGMKNGEWQEFQEYFQSTDLQCEGKYLKNKKIGRWEKDCQLPYRAENIEYMGGEQDENELKNGHWIESSYIKQFFLEKIKTKQKKVLGKFYNIIIPNLNLQKSIIIKVNKQRGGGDQDEEGRKNEQWIDIKSKYNLQHLISIFFGSKIKFIIQ</sequence>